<dbReference type="PANTHER" id="PTHR10634:SF67">
    <property type="entry name" value="AN1-TYPE ZINC FINGER PROTEIN 3"/>
    <property type="match status" value="1"/>
</dbReference>
<dbReference type="InterPro" id="IPR000058">
    <property type="entry name" value="Znf_AN1"/>
</dbReference>
<evidence type="ECO:0000256" key="2">
    <source>
        <dbReference type="ARBA" id="ARBA00022771"/>
    </source>
</evidence>
<proteinExistence type="predicted"/>
<dbReference type="PROSITE" id="PS51039">
    <property type="entry name" value="ZF_AN1"/>
    <property type="match status" value="1"/>
</dbReference>
<dbReference type="EMBL" id="MN739664">
    <property type="protein sequence ID" value="QHT19264.1"/>
    <property type="molecule type" value="Genomic_DNA"/>
</dbReference>
<evidence type="ECO:0000256" key="3">
    <source>
        <dbReference type="ARBA" id="ARBA00022833"/>
    </source>
</evidence>
<evidence type="ECO:0000259" key="4">
    <source>
        <dbReference type="PROSITE" id="PS51039"/>
    </source>
</evidence>
<dbReference type="InterPro" id="IPR035896">
    <property type="entry name" value="AN1-like_Znf"/>
</dbReference>
<protein>
    <recommendedName>
        <fullName evidence="4">AN1-type domain-containing protein</fullName>
    </recommendedName>
</protein>
<dbReference type="GO" id="GO:0008270">
    <property type="term" value="F:zinc ion binding"/>
    <property type="evidence" value="ECO:0007669"/>
    <property type="project" value="UniProtKB-KW"/>
</dbReference>
<keyword evidence="1" id="KW-0479">Metal-binding</keyword>
<keyword evidence="2" id="KW-0863">Zinc-finger</keyword>
<dbReference type="AlphaFoldDB" id="A0A6C0DRX6"/>
<sequence>MSIPMFNLASLMKKIEANSITVEPAPLVEPKKTPSNRCECSGCKAKLNLADITCKCGARYCSKHRYPEDHKCTFDYKAVSQALLTAAMPKVEAAKMERI</sequence>
<dbReference type="InterPro" id="IPR050652">
    <property type="entry name" value="AN1_A20_ZnFinger"/>
</dbReference>
<evidence type="ECO:0000256" key="1">
    <source>
        <dbReference type="ARBA" id="ARBA00022723"/>
    </source>
</evidence>
<dbReference type="Gene3D" id="4.10.1110.10">
    <property type="entry name" value="AN1-like Zinc finger"/>
    <property type="match status" value="1"/>
</dbReference>
<dbReference type="SUPFAM" id="SSF118310">
    <property type="entry name" value="AN1-like Zinc finger"/>
    <property type="match status" value="1"/>
</dbReference>
<evidence type="ECO:0000313" key="5">
    <source>
        <dbReference type="EMBL" id="QHT19264.1"/>
    </source>
</evidence>
<organism evidence="5">
    <name type="scientific">viral metagenome</name>
    <dbReference type="NCBI Taxonomy" id="1070528"/>
    <lineage>
        <taxon>unclassified sequences</taxon>
        <taxon>metagenomes</taxon>
        <taxon>organismal metagenomes</taxon>
    </lineage>
</organism>
<reference evidence="5" key="1">
    <citation type="journal article" date="2020" name="Nature">
        <title>Giant virus diversity and host interactions through global metagenomics.</title>
        <authorList>
            <person name="Schulz F."/>
            <person name="Roux S."/>
            <person name="Paez-Espino D."/>
            <person name="Jungbluth S."/>
            <person name="Walsh D.A."/>
            <person name="Denef V.J."/>
            <person name="McMahon K.D."/>
            <person name="Konstantinidis K.T."/>
            <person name="Eloe-Fadrosh E.A."/>
            <person name="Kyrpides N.C."/>
            <person name="Woyke T."/>
        </authorList>
    </citation>
    <scope>NUCLEOTIDE SEQUENCE</scope>
    <source>
        <strain evidence="5">GVMAG-M-3300023174-57</strain>
    </source>
</reference>
<dbReference type="SMART" id="SM00154">
    <property type="entry name" value="ZnF_AN1"/>
    <property type="match status" value="1"/>
</dbReference>
<accession>A0A6C0DRX6</accession>
<name>A0A6C0DRX6_9ZZZZ</name>
<dbReference type="Pfam" id="PF01428">
    <property type="entry name" value="zf-AN1"/>
    <property type="match status" value="1"/>
</dbReference>
<dbReference type="PANTHER" id="PTHR10634">
    <property type="entry name" value="AN1-TYPE ZINC FINGER PROTEIN"/>
    <property type="match status" value="1"/>
</dbReference>
<feature type="domain" description="AN1-type" evidence="4">
    <location>
        <begin position="32"/>
        <end position="80"/>
    </location>
</feature>
<keyword evidence="3" id="KW-0862">Zinc</keyword>